<dbReference type="EMBL" id="JBHTIR010003667">
    <property type="protein sequence ID" value="MFD0855573.1"/>
    <property type="molecule type" value="Genomic_DNA"/>
</dbReference>
<gene>
    <name evidence="1" type="ORF">ACFQ07_25250</name>
</gene>
<dbReference type="Proteomes" id="UP001597083">
    <property type="component" value="Unassembled WGS sequence"/>
</dbReference>
<reference evidence="2" key="1">
    <citation type="journal article" date="2019" name="Int. J. Syst. Evol. Microbiol.">
        <title>The Global Catalogue of Microorganisms (GCM) 10K type strain sequencing project: providing services to taxonomists for standard genome sequencing and annotation.</title>
        <authorList>
            <consortium name="The Broad Institute Genomics Platform"/>
            <consortium name="The Broad Institute Genome Sequencing Center for Infectious Disease"/>
            <person name="Wu L."/>
            <person name="Ma J."/>
        </authorList>
    </citation>
    <scope>NUCLEOTIDE SEQUENCE [LARGE SCALE GENOMIC DNA]</scope>
    <source>
        <strain evidence="2">JCM 31696</strain>
    </source>
</reference>
<sequence>IADVPRHRGEIGRAALVTADTLLFLVPAEVRATMAADALATDLRDQLSDTRLIVTGPAPGGVTPEAVSRALDLPLSGVLQRDRKTATALEEGGIAASMRRGPLADLCKQLVPTLGQEPVTIQAEAA</sequence>
<protein>
    <recommendedName>
        <fullName evidence="3">Septum formation initiator</fullName>
    </recommendedName>
</protein>
<evidence type="ECO:0000313" key="1">
    <source>
        <dbReference type="EMBL" id="MFD0855573.1"/>
    </source>
</evidence>
<keyword evidence="2" id="KW-1185">Reference proteome</keyword>
<organism evidence="1 2">
    <name type="scientific">Actinomadura adrarensis</name>
    <dbReference type="NCBI Taxonomy" id="1819600"/>
    <lineage>
        <taxon>Bacteria</taxon>
        <taxon>Bacillati</taxon>
        <taxon>Actinomycetota</taxon>
        <taxon>Actinomycetes</taxon>
        <taxon>Streptosporangiales</taxon>
        <taxon>Thermomonosporaceae</taxon>
        <taxon>Actinomadura</taxon>
    </lineage>
</organism>
<proteinExistence type="predicted"/>
<evidence type="ECO:0008006" key="3">
    <source>
        <dbReference type="Google" id="ProtNLM"/>
    </source>
</evidence>
<evidence type="ECO:0000313" key="2">
    <source>
        <dbReference type="Proteomes" id="UP001597083"/>
    </source>
</evidence>
<dbReference type="InterPro" id="IPR027417">
    <property type="entry name" value="P-loop_NTPase"/>
</dbReference>
<dbReference type="Gene3D" id="3.40.50.300">
    <property type="entry name" value="P-loop containing nucleotide triphosphate hydrolases"/>
    <property type="match status" value="1"/>
</dbReference>
<name>A0ABW3CPI1_9ACTN</name>
<accession>A0ABW3CPI1</accession>
<comment type="caution">
    <text evidence="1">The sequence shown here is derived from an EMBL/GenBank/DDBJ whole genome shotgun (WGS) entry which is preliminary data.</text>
</comment>
<feature type="non-terminal residue" evidence="1">
    <location>
        <position position="1"/>
    </location>
</feature>